<accession>A0ABQ5IE12</accession>
<protein>
    <submittedName>
        <fullName evidence="2">Uncharacterized protein</fullName>
    </submittedName>
</protein>
<name>A0ABQ5IE12_9ASTR</name>
<dbReference type="EMBL" id="BQNB010020653">
    <property type="protein sequence ID" value="GJT98215.1"/>
    <property type="molecule type" value="Genomic_DNA"/>
</dbReference>
<organism evidence="2 3">
    <name type="scientific">Tanacetum coccineum</name>
    <dbReference type="NCBI Taxonomy" id="301880"/>
    <lineage>
        <taxon>Eukaryota</taxon>
        <taxon>Viridiplantae</taxon>
        <taxon>Streptophyta</taxon>
        <taxon>Embryophyta</taxon>
        <taxon>Tracheophyta</taxon>
        <taxon>Spermatophyta</taxon>
        <taxon>Magnoliopsida</taxon>
        <taxon>eudicotyledons</taxon>
        <taxon>Gunneridae</taxon>
        <taxon>Pentapetalae</taxon>
        <taxon>asterids</taxon>
        <taxon>campanulids</taxon>
        <taxon>Asterales</taxon>
        <taxon>Asteraceae</taxon>
        <taxon>Asteroideae</taxon>
        <taxon>Anthemideae</taxon>
        <taxon>Anthemidinae</taxon>
        <taxon>Tanacetum</taxon>
    </lineage>
</organism>
<reference evidence="2" key="1">
    <citation type="journal article" date="2022" name="Int. J. Mol. Sci.">
        <title>Draft Genome of Tanacetum Coccineum: Genomic Comparison of Closely Related Tanacetum-Family Plants.</title>
        <authorList>
            <person name="Yamashiro T."/>
            <person name="Shiraishi A."/>
            <person name="Nakayama K."/>
            <person name="Satake H."/>
        </authorList>
    </citation>
    <scope>NUCLEOTIDE SEQUENCE</scope>
</reference>
<reference evidence="2" key="2">
    <citation type="submission" date="2022-01" db="EMBL/GenBank/DDBJ databases">
        <authorList>
            <person name="Yamashiro T."/>
            <person name="Shiraishi A."/>
            <person name="Satake H."/>
            <person name="Nakayama K."/>
        </authorList>
    </citation>
    <scope>NUCLEOTIDE SEQUENCE</scope>
</reference>
<evidence type="ECO:0000313" key="2">
    <source>
        <dbReference type="EMBL" id="GJT98215.1"/>
    </source>
</evidence>
<feature type="compositionally biased region" description="Polar residues" evidence="1">
    <location>
        <begin position="77"/>
        <end position="87"/>
    </location>
</feature>
<feature type="region of interest" description="Disordered" evidence="1">
    <location>
        <begin position="1"/>
        <end position="33"/>
    </location>
</feature>
<gene>
    <name evidence="2" type="ORF">Tco_1093733</name>
</gene>
<comment type="caution">
    <text evidence="2">The sequence shown here is derived from an EMBL/GenBank/DDBJ whole genome shotgun (WGS) entry which is preliminary data.</text>
</comment>
<feature type="compositionally biased region" description="Low complexity" evidence="1">
    <location>
        <begin position="15"/>
        <end position="31"/>
    </location>
</feature>
<keyword evidence="3" id="KW-1185">Reference proteome</keyword>
<evidence type="ECO:0000313" key="3">
    <source>
        <dbReference type="Proteomes" id="UP001151760"/>
    </source>
</evidence>
<proteinExistence type="predicted"/>
<dbReference type="Proteomes" id="UP001151760">
    <property type="component" value="Unassembled WGS sequence"/>
</dbReference>
<sequence>MTLSPPSFRKRYRSSYETPSSSSPVSSPTLPSRKRYRGTYELIAYTMYENEELEAKGLGYGAARRHALELAEGTMPSTYEVRQSSRSTPDEQIVYDTPTPRLHVHTTLEDPKDGTIYMDIECDMPLVRPPIQTLPSPV</sequence>
<feature type="region of interest" description="Disordered" evidence="1">
    <location>
        <begin position="77"/>
        <end position="99"/>
    </location>
</feature>
<evidence type="ECO:0000256" key="1">
    <source>
        <dbReference type="SAM" id="MobiDB-lite"/>
    </source>
</evidence>